<evidence type="ECO:0000313" key="1">
    <source>
        <dbReference type="EMBL" id="EJW87240.1"/>
    </source>
</evidence>
<reference evidence="2" key="1">
    <citation type="submission" date="2012-08" db="EMBL/GenBank/DDBJ databases">
        <title>The Genome Sequence of Wuchereria bancrofti.</title>
        <authorList>
            <person name="Nutman T.B."/>
            <person name="Fink D.L."/>
            <person name="Russ C."/>
            <person name="Young S."/>
            <person name="Zeng Q."/>
            <person name="Koehrsen M."/>
            <person name="Alvarado L."/>
            <person name="Berlin A."/>
            <person name="Chapman S.B."/>
            <person name="Chen Z."/>
            <person name="Freedman E."/>
            <person name="Gellesch M."/>
            <person name="Goldberg J."/>
            <person name="Griggs A."/>
            <person name="Gujja S."/>
            <person name="Heilman E.R."/>
            <person name="Heiman D."/>
            <person name="Hepburn T."/>
            <person name="Howarth C."/>
            <person name="Jen D."/>
            <person name="Larson L."/>
            <person name="Lewis B."/>
            <person name="Mehta T."/>
            <person name="Park D."/>
            <person name="Pearson M."/>
            <person name="Roberts A."/>
            <person name="Saif S."/>
            <person name="Shea T."/>
            <person name="Shenoy N."/>
            <person name="Sisk P."/>
            <person name="Stolte C."/>
            <person name="Sykes S."/>
            <person name="Walk T."/>
            <person name="White J."/>
            <person name="Yandava C."/>
            <person name="Haas B."/>
            <person name="Henn M.R."/>
            <person name="Nusbaum C."/>
            <person name="Birren B."/>
        </authorList>
    </citation>
    <scope>NUCLEOTIDE SEQUENCE [LARGE SCALE GENOMIC DNA]</scope>
    <source>
        <strain evidence="2">NA</strain>
    </source>
</reference>
<dbReference type="EMBL" id="ADBV01000450">
    <property type="protein sequence ID" value="EJW87240.1"/>
    <property type="molecule type" value="Genomic_DNA"/>
</dbReference>
<dbReference type="Proteomes" id="UP000004810">
    <property type="component" value="Unassembled WGS sequence"/>
</dbReference>
<sequence>MQETPTASLYFLRSGFSNQPVEIAEDRVLTQISALILHFSANEIRCLTGLASLLATSPRIECTNYGVPQEVQMQLQRLLMDHIYSDRLLTSFLIERINEIGNESIHL</sequence>
<gene>
    <name evidence="1" type="ORF">WUBG_01847</name>
</gene>
<dbReference type="AlphaFoldDB" id="J9BIL7"/>
<name>J9BIL7_WUCBA</name>
<protein>
    <submittedName>
        <fullName evidence="1">Uncharacterized protein</fullName>
    </submittedName>
</protein>
<accession>J9BIL7</accession>
<evidence type="ECO:0000313" key="2">
    <source>
        <dbReference type="Proteomes" id="UP000004810"/>
    </source>
</evidence>
<comment type="caution">
    <text evidence="1">The sequence shown here is derived from an EMBL/GenBank/DDBJ whole genome shotgun (WGS) entry which is preliminary data.</text>
</comment>
<organism evidence="1 2">
    <name type="scientific">Wuchereria bancrofti</name>
    <dbReference type="NCBI Taxonomy" id="6293"/>
    <lineage>
        <taxon>Eukaryota</taxon>
        <taxon>Metazoa</taxon>
        <taxon>Ecdysozoa</taxon>
        <taxon>Nematoda</taxon>
        <taxon>Chromadorea</taxon>
        <taxon>Rhabditida</taxon>
        <taxon>Spirurina</taxon>
        <taxon>Spiruromorpha</taxon>
        <taxon>Filarioidea</taxon>
        <taxon>Onchocercidae</taxon>
        <taxon>Wuchereria</taxon>
    </lineage>
</organism>
<proteinExistence type="predicted"/>